<name>A0A3D8PWB5_9BACI</name>
<sequence>MQLFDDELYWLFAPKVSTNKAVYFCYSFYLDYMLTKILNLQAPENAQGLFCCSYQNPRNG</sequence>
<dbReference type="AlphaFoldDB" id="A0A3D8PWB5"/>
<dbReference type="EMBL" id="PIOC01000010">
    <property type="protein sequence ID" value="RDW20324.1"/>
    <property type="molecule type" value="Genomic_DNA"/>
</dbReference>
<keyword evidence="2" id="KW-1185">Reference proteome</keyword>
<dbReference type="Proteomes" id="UP000257143">
    <property type="component" value="Unassembled WGS sequence"/>
</dbReference>
<accession>A0A3D8PWB5</accession>
<organism evidence="1 2">
    <name type="scientific">Oceanobacillus arenosus</name>
    <dbReference type="NCBI Taxonomy" id="1229153"/>
    <lineage>
        <taxon>Bacteria</taxon>
        <taxon>Bacillati</taxon>
        <taxon>Bacillota</taxon>
        <taxon>Bacilli</taxon>
        <taxon>Bacillales</taxon>
        <taxon>Bacillaceae</taxon>
        <taxon>Oceanobacillus</taxon>
    </lineage>
</organism>
<comment type="caution">
    <text evidence="1">The sequence shown here is derived from an EMBL/GenBank/DDBJ whole genome shotgun (WGS) entry which is preliminary data.</text>
</comment>
<evidence type="ECO:0000313" key="1">
    <source>
        <dbReference type="EMBL" id="RDW20324.1"/>
    </source>
</evidence>
<gene>
    <name evidence="1" type="ORF">CWR48_06460</name>
</gene>
<reference evidence="2" key="1">
    <citation type="submission" date="2017-11" db="EMBL/GenBank/DDBJ databases">
        <authorList>
            <person name="Zhu W."/>
        </authorList>
    </citation>
    <scope>NUCLEOTIDE SEQUENCE [LARGE SCALE GENOMIC DNA]</scope>
    <source>
        <strain evidence="2">CAU 1183</strain>
    </source>
</reference>
<protein>
    <submittedName>
        <fullName evidence="1">Uncharacterized protein</fullName>
    </submittedName>
</protein>
<evidence type="ECO:0000313" key="2">
    <source>
        <dbReference type="Proteomes" id="UP000257143"/>
    </source>
</evidence>
<proteinExistence type="predicted"/>